<accession>A0A017H753</accession>
<dbReference type="GO" id="GO:0006508">
    <property type="term" value="P:proteolysis"/>
    <property type="evidence" value="ECO:0007669"/>
    <property type="project" value="InterPro"/>
</dbReference>
<protein>
    <submittedName>
        <fullName evidence="1">Uncharacterized protein</fullName>
    </submittedName>
</protein>
<dbReference type="PANTHER" id="PTHR35037">
    <property type="entry name" value="C-TERMINAL REGION OF AIDA-LIKE PROTEIN"/>
    <property type="match status" value="1"/>
</dbReference>
<dbReference type="EMBL" id="AUZI01000012">
    <property type="protein sequence ID" value="KID49316.1"/>
    <property type="molecule type" value="Genomic_DNA"/>
</dbReference>
<dbReference type="InterPro" id="IPR013425">
    <property type="entry name" value="Autotrns_rpt"/>
</dbReference>
<dbReference type="GO" id="GO:0004252">
    <property type="term" value="F:serine-type endopeptidase activity"/>
    <property type="evidence" value="ECO:0007669"/>
    <property type="project" value="InterPro"/>
</dbReference>
<dbReference type="NCBIfam" id="TIGR02601">
    <property type="entry name" value="autotrns_rpt"/>
    <property type="match status" value="1"/>
</dbReference>
<dbReference type="PANTHER" id="PTHR35037:SF3">
    <property type="entry name" value="C-TERMINAL REGION OF AIDA-LIKE PROTEIN"/>
    <property type="match status" value="1"/>
</dbReference>
<dbReference type="Pfam" id="PF12951">
    <property type="entry name" value="PATR"/>
    <property type="match status" value="1"/>
</dbReference>
<dbReference type="Pfam" id="PF00082">
    <property type="entry name" value="Peptidase_S8"/>
    <property type="match status" value="1"/>
</dbReference>
<evidence type="ECO:0000313" key="1">
    <source>
        <dbReference type="EMBL" id="KID49316.1"/>
    </source>
</evidence>
<dbReference type="InterPro" id="IPR000209">
    <property type="entry name" value="Peptidase_S8/S53_dom"/>
</dbReference>
<dbReference type="CDD" id="cd04848">
    <property type="entry name" value="Peptidases_S8_Autotransporter_serine_protease_like"/>
    <property type="match status" value="1"/>
</dbReference>
<sequence length="987" mass="108915">MKRNISWKLKAIALVGLLFAACGGGGGGGGGGSSSPSTTVGTIRPNIELPNGNSIAREGQNTMIREVETKDIIKARSFSTEPIPQERNYATGSKSKIAVLDSDFEHKQAELQKKYPNMIKVANKEGNQSEHGIKVLSLAIGDSSLQPIVASTGVKDHNPEKITPPTKTLYEEMWKHFGDQKIKVFNQSFGIPKQYGTYNAYENNQNNYKTALSNISESSAKHIESGQEMLDWYLNAVQKGGIFVWANGNIGRENGKNILFYQAYINAGLPKFESKLEQGWISAIGIITSEKNGKIHQHREAHLAYPGAEAMWWAISADDSANGVIGSSFAAPRVSRAAALVSEQFPWMSNDQVRHSLFTTTDRWELQAGTEKTEENYRYTGHEPDSRYGWGVLNEKRALKGPGAFLNTKYHERYNTTDYAKRFIADIPENTISYFSNDIHGDGGLTKKGKGSLHLTGNNSYEKSTIVEAGTLEVHQLQRSEIKVENEGTLVLHSRALVGYYDPFHAIPDAKNIQGNYIKKSNVENSGIVKVKGNTAIITGDYIATASSKTELDIGDKLTVLGKVDLAGEVDITKKRYVGAIKKQTLIDAHEVINKSIIKTTGMNQVASQIEDGNLVVELSRKNAVEHLGEAAASELATAERVEKFLEQLDEKVEKGTASDTELAMGYSMQELSSAELQNATQKMSGEIYASAQALTFSQIQNMNRDVSNRLATVNTQDSKLRAWASGIGSNGKLQRKGYASGQTKVFGGQAGVDKPFSPNTRVGLAMSYSQAEAKFNRYAGKSDSEMYGLSLYGKYKLQDGYYTAGRLGAARVRTEVQRDLVDTSGTTVKGDIKHRDYIYSGYLELGKQGKVITPYIAYSQEWLTRGAFVEDDSAWGIHAEKENYRNENVIFGLRGRTQFENNHLVAYLQHQINTTDRSLAFQGRFTGSNLKEKFDGVKQAKATTWFGFGLTHNFTATFGIYGNADFRWEDGKHADSIFTTGLQYAF</sequence>
<dbReference type="AlphaFoldDB" id="A0A017H753"/>
<dbReference type="PROSITE" id="PS51208">
    <property type="entry name" value="AUTOTRANSPORTER"/>
    <property type="match status" value="1"/>
</dbReference>
<dbReference type="InterPro" id="IPR036852">
    <property type="entry name" value="Peptidase_S8/S53_dom_sf"/>
</dbReference>
<dbReference type="InterPro" id="IPR034061">
    <property type="entry name" value="Peptidases_S8_Autotransporter"/>
</dbReference>
<reference evidence="1 2" key="1">
    <citation type="submission" date="2013-08" db="EMBL/GenBank/DDBJ databases">
        <title>An opportunistic ruminal bacterium that causes liver abscesses in cattle.</title>
        <authorList>
            <person name="Benahmed F.H."/>
            <person name="Rasmussen M."/>
            <person name="Harbottle H."/>
            <person name="Soppet D."/>
            <person name="Nagaraja T.G."/>
            <person name="Davidson M."/>
        </authorList>
    </citation>
    <scope>NUCLEOTIDE SEQUENCE [LARGE SCALE GENOMIC DNA]</scope>
    <source>
        <strain evidence="1 2">B35</strain>
    </source>
</reference>
<dbReference type="InterPro" id="IPR036709">
    <property type="entry name" value="Autotransporte_beta_dom_sf"/>
</dbReference>
<dbReference type="Pfam" id="PF03797">
    <property type="entry name" value="Autotransporter"/>
    <property type="match status" value="1"/>
</dbReference>
<dbReference type="OrthoDB" id="5360469at2"/>
<proteinExistence type="predicted"/>
<dbReference type="SUPFAM" id="SSF52743">
    <property type="entry name" value="Subtilisin-like"/>
    <property type="match status" value="1"/>
</dbReference>
<name>A0A017H753_9FUSO</name>
<dbReference type="PATRIC" id="fig|1226633.4.peg.800"/>
<organism evidence="1 2">
    <name type="scientific">Fusobacterium necrophorum subsp. funduliforme B35</name>
    <dbReference type="NCBI Taxonomy" id="1226633"/>
    <lineage>
        <taxon>Bacteria</taxon>
        <taxon>Fusobacteriati</taxon>
        <taxon>Fusobacteriota</taxon>
        <taxon>Fusobacteriia</taxon>
        <taxon>Fusobacteriales</taxon>
        <taxon>Fusobacteriaceae</taxon>
        <taxon>Fusobacterium</taxon>
    </lineage>
</organism>
<dbReference type="Proteomes" id="UP000031184">
    <property type="component" value="Unassembled WGS sequence"/>
</dbReference>
<comment type="caution">
    <text evidence="1">The sequence shown here is derived from an EMBL/GenBank/DDBJ whole genome shotgun (WGS) entry which is preliminary data.</text>
</comment>
<dbReference type="PROSITE" id="PS51257">
    <property type="entry name" value="PROKAR_LIPOPROTEIN"/>
    <property type="match status" value="1"/>
</dbReference>
<gene>
    <name evidence="1" type="ORF">C095_03980</name>
</gene>
<dbReference type="RefSeq" id="WP_039121541.1">
    <property type="nucleotide sequence ID" value="NZ_AOJP01000001.1"/>
</dbReference>
<evidence type="ECO:0000313" key="2">
    <source>
        <dbReference type="Proteomes" id="UP000031184"/>
    </source>
</evidence>
<dbReference type="SMART" id="SM00869">
    <property type="entry name" value="Autotransporter"/>
    <property type="match status" value="1"/>
</dbReference>
<dbReference type="Gene3D" id="2.40.128.130">
    <property type="entry name" value="Autotransporter beta-domain"/>
    <property type="match status" value="1"/>
</dbReference>
<dbReference type="SUPFAM" id="SSF103515">
    <property type="entry name" value="Autotransporter"/>
    <property type="match status" value="1"/>
</dbReference>
<dbReference type="Gene3D" id="3.40.50.200">
    <property type="entry name" value="Peptidase S8/S53 domain"/>
    <property type="match status" value="1"/>
</dbReference>
<dbReference type="InterPro" id="IPR051551">
    <property type="entry name" value="Autotransporter_adhesion"/>
</dbReference>
<dbReference type="InterPro" id="IPR005546">
    <property type="entry name" value="Autotransporte_beta"/>
</dbReference>